<protein>
    <submittedName>
        <fullName evidence="2">Uncharacterized protein</fullName>
    </submittedName>
</protein>
<feature type="region of interest" description="Disordered" evidence="1">
    <location>
        <begin position="65"/>
        <end position="87"/>
    </location>
</feature>
<comment type="caution">
    <text evidence="2">The sequence shown here is derived from an EMBL/GenBank/DDBJ whole genome shotgun (WGS) entry which is preliminary data.</text>
</comment>
<feature type="compositionally biased region" description="Acidic residues" evidence="1">
    <location>
        <begin position="398"/>
        <end position="417"/>
    </location>
</feature>
<feature type="region of interest" description="Disordered" evidence="1">
    <location>
        <begin position="393"/>
        <end position="425"/>
    </location>
</feature>
<dbReference type="Proteomes" id="UP000237000">
    <property type="component" value="Unassembled WGS sequence"/>
</dbReference>
<dbReference type="InParanoid" id="A0A2P5C853"/>
<feature type="region of interest" description="Disordered" evidence="1">
    <location>
        <begin position="326"/>
        <end position="349"/>
    </location>
</feature>
<dbReference type="EMBL" id="JXTC01000399">
    <property type="protein sequence ID" value="PON57228.1"/>
    <property type="molecule type" value="Genomic_DNA"/>
</dbReference>
<proteinExistence type="predicted"/>
<accession>A0A2P5C853</accession>
<name>A0A2P5C853_TREOI</name>
<evidence type="ECO:0000256" key="1">
    <source>
        <dbReference type="SAM" id="MobiDB-lite"/>
    </source>
</evidence>
<organism evidence="2 3">
    <name type="scientific">Trema orientale</name>
    <name type="common">Charcoal tree</name>
    <name type="synonym">Celtis orientalis</name>
    <dbReference type="NCBI Taxonomy" id="63057"/>
    <lineage>
        <taxon>Eukaryota</taxon>
        <taxon>Viridiplantae</taxon>
        <taxon>Streptophyta</taxon>
        <taxon>Embryophyta</taxon>
        <taxon>Tracheophyta</taxon>
        <taxon>Spermatophyta</taxon>
        <taxon>Magnoliopsida</taxon>
        <taxon>eudicotyledons</taxon>
        <taxon>Gunneridae</taxon>
        <taxon>Pentapetalae</taxon>
        <taxon>rosids</taxon>
        <taxon>fabids</taxon>
        <taxon>Rosales</taxon>
        <taxon>Cannabaceae</taxon>
        <taxon>Trema</taxon>
    </lineage>
</organism>
<reference evidence="3" key="1">
    <citation type="submission" date="2016-06" db="EMBL/GenBank/DDBJ databases">
        <title>Parallel loss of symbiosis genes in relatives of nitrogen-fixing non-legume Parasponia.</title>
        <authorList>
            <person name="Van Velzen R."/>
            <person name="Holmer R."/>
            <person name="Bu F."/>
            <person name="Rutten L."/>
            <person name="Van Zeijl A."/>
            <person name="Liu W."/>
            <person name="Santuari L."/>
            <person name="Cao Q."/>
            <person name="Sharma T."/>
            <person name="Shen D."/>
            <person name="Roswanjaya Y."/>
            <person name="Wardhani T."/>
            <person name="Kalhor M.S."/>
            <person name="Jansen J."/>
            <person name="Van den Hoogen J."/>
            <person name="Gungor B."/>
            <person name="Hartog M."/>
            <person name="Hontelez J."/>
            <person name="Verver J."/>
            <person name="Yang W.-C."/>
            <person name="Schijlen E."/>
            <person name="Repin R."/>
            <person name="Schilthuizen M."/>
            <person name="Schranz E."/>
            <person name="Heidstra R."/>
            <person name="Miyata K."/>
            <person name="Fedorova E."/>
            <person name="Kohlen W."/>
            <person name="Bisseling T."/>
            <person name="Smit S."/>
            <person name="Geurts R."/>
        </authorList>
    </citation>
    <scope>NUCLEOTIDE SEQUENCE [LARGE SCALE GENOMIC DNA]</scope>
    <source>
        <strain evidence="3">cv. RG33-2</strain>
    </source>
</reference>
<evidence type="ECO:0000313" key="3">
    <source>
        <dbReference type="Proteomes" id="UP000237000"/>
    </source>
</evidence>
<keyword evidence="3" id="KW-1185">Reference proteome</keyword>
<dbReference type="OrthoDB" id="808414at2759"/>
<evidence type="ECO:0000313" key="2">
    <source>
        <dbReference type="EMBL" id="PON57228.1"/>
    </source>
</evidence>
<sequence>MFMAFLFYPRLKPIITNVPLDELPQPGGQVRGGLVPEVPERQAHVRVRVRDVAVPRHLDHVPLRLDAQERLEDRDQPPHGDRRRVPEVVDPQLGGAPLLAAAPGALLRRVEGPQAPLHDVVYVREVTRHLLLVLRLVHVDGLAVEDVPGEEEVGHVGPAPGPIHREEPQARQGEPVDVVVRVGYLLPGLLRGGVEAGRLVRAVELGEGVLGVEPVDRARRGPDDGWLGVGGLGHLQEADEAGDVGPHVRLGVLHCVPDARLGRQVEHVREGDDVEELGEERRVVQVPVDDEDLVPGQEGLAGPLQRGVVVVVEVVEAEHAVAPLLQGEGAVRPDEAGGAGHQDGHSAGAARGGRVADLLLPGGAADPAAVEGGGEEVVAGVEAAGVAVGVVGEGWVVDGEEEDEDEGDEEGGAEEELGGGVEELGAVDSSQVAVVAL</sequence>
<dbReference type="AlphaFoldDB" id="A0A2P5C853"/>
<gene>
    <name evidence="2" type="ORF">TorRG33x02_294060</name>
</gene>